<keyword evidence="3" id="KW-1185">Reference proteome</keyword>
<feature type="transmembrane region" description="Helical" evidence="1">
    <location>
        <begin position="382"/>
        <end position="399"/>
    </location>
</feature>
<gene>
    <name evidence="2" type="ORF">FHS56_002338</name>
</gene>
<comment type="caution">
    <text evidence="2">The sequence shown here is derived from an EMBL/GenBank/DDBJ whole genome shotgun (WGS) entry which is preliminary data.</text>
</comment>
<proteinExistence type="predicted"/>
<evidence type="ECO:0000313" key="2">
    <source>
        <dbReference type="EMBL" id="NIK74805.1"/>
    </source>
</evidence>
<feature type="transmembrane region" description="Helical" evidence="1">
    <location>
        <begin position="101"/>
        <end position="132"/>
    </location>
</feature>
<keyword evidence="1" id="KW-1133">Transmembrane helix</keyword>
<feature type="transmembrane region" description="Helical" evidence="1">
    <location>
        <begin position="6"/>
        <end position="24"/>
    </location>
</feature>
<feature type="transmembrane region" description="Helical" evidence="1">
    <location>
        <begin position="551"/>
        <end position="567"/>
    </location>
</feature>
<name>A0A846MTM4_9BACT</name>
<dbReference type="Pfam" id="PF09586">
    <property type="entry name" value="YfhO"/>
    <property type="match status" value="1"/>
</dbReference>
<evidence type="ECO:0000313" key="3">
    <source>
        <dbReference type="Proteomes" id="UP000537126"/>
    </source>
</evidence>
<sequence length="844" mass="96412">MNLKRIGIHIGVALLFLLIAIVYMPEVLQGKILLQHDILQGEGASHQNELFHRQTGEQPLWADNLFSGMPGYFVYMKTPTSLPSTIGRMLFFDMGLNPANFLFWAMLCMYLAAYLLGASPAVAVVCALAYAFGSYNIISIEAGHISKVIAIATLPAMVGSVIYAYRQHNNAYRLLALSLLLFFTAIHLYSNHIQISYYGALMLLLYFFFELYLQLRAKAWKSFLYTSLLLVATAGLALSTYSTRLLTTYEYSRYSIRGKSELSNSPLAIVYPEKKDSLQAAASQRDGLDMDYAFQWSYGKTESLTLLIPHFMGGGSTSGLDTQSHTYKALVRAGVPPSAAAGFVGQIPLYWGEQPFTAGPAYLGAVFLLIFLFAFLSSRHPLRWWAMASVVLLLMIAWGKNWLWFNELMFRYFPLFNKFRAVTMTLTLLALPMGLMIALWWKEWQQQGLNAEWQARNLRMLTYAAAALGGLALLLAVAGGVFFSFSAPQDNRLMGYLAQVFGNESTAWSIIEAIRSDRQAMMQADAWRSVIFIALGSALLWWLVRHPKQQAVWWGLALLCLIDLWTVDKKYLNKEDFRSKYERERFWQATDTDKQILKDTSYYRVLNLTVSPFNDATTSYWHNSVGGYHGAKLRIYQDLIEGYLSQQQWHIYDMLNTKYIIVQTPEGQKQVQRNEKALGAAWWVERWQWANNADEEFRTLKDLQPATEAVLRKEYQTALEGLEPAPIDSGEYIHIVRQEPHRYVYETQSKRERLAIFSEIYYPEGWKATIDEKEVPILRANYVLRALRIPAGKHKVRFEFKPNAYEKGQTIDLIASILWLAGISTTLFFAVRMLRSSSHQEQKP</sequence>
<dbReference type="PANTHER" id="PTHR38454">
    <property type="entry name" value="INTEGRAL MEMBRANE PROTEIN-RELATED"/>
    <property type="match status" value="1"/>
</dbReference>
<accession>A0A846MTM4</accession>
<feature type="transmembrane region" description="Helical" evidence="1">
    <location>
        <begin position="195"/>
        <end position="215"/>
    </location>
</feature>
<organism evidence="2 3">
    <name type="scientific">Thermonema lapsum</name>
    <dbReference type="NCBI Taxonomy" id="28195"/>
    <lineage>
        <taxon>Bacteria</taxon>
        <taxon>Pseudomonadati</taxon>
        <taxon>Bacteroidota</taxon>
        <taxon>Cytophagia</taxon>
        <taxon>Cytophagales</taxon>
        <taxon>Thermonemataceae</taxon>
        <taxon>Thermonema</taxon>
    </lineage>
</organism>
<feature type="transmembrane region" description="Helical" evidence="1">
    <location>
        <begin position="461"/>
        <end position="485"/>
    </location>
</feature>
<feature type="transmembrane region" description="Helical" evidence="1">
    <location>
        <begin position="222"/>
        <end position="241"/>
    </location>
</feature>
<feature type="transmembrane region" description="Helical" evidence="1">
    <location>
        <begin position="144"/>
        <end position="165"/>
    </location>
</feature>
<dbReference type="Proteomes" id="UP000537126">
    <property type="component" value="Unassembled WGS sequence"/>
</dbReference>
<dbReference type="RefSeq" id="WP_166920930.1">
    <property type="nucleotide sequence ID" value="NZ_JAASRN010000007.1"/>
</dbReference>
<evidence type="ECO:0008006" key="4">
    <source>
        <dbReference type="Google" id="ProtNLM"/>
    </source>
</evidence>
<protein>
    <recommendedName>
        <fullName evidence="4">YfhO family protein</fullName>
    </recommendedName>
</protein>
<feature type="transmembrane region" description="Helical" evidence="1">
    <location>
        <begin position="526"/>
        <end position="544"/>
    </location>
</feature>
<feature type="transmembrane region" description="Helical" evidence="1">
    <location>
        <begin position="356"/>
        <end position="375"/>
    </location>
</feature>
<dbReference type="AlphaFoldDB" id="A0A846MTM4"/>
<keyword evidence="1" id="KW-0812">Transmembrane</keyword>
<feature type="transmembrane region" description="Helical" evidence="1">
    <location>
        <begin position="419"/>
        <end position="441"/>
    </location>
</feature>
<keyword evidence="1" id="KW-0472">Membrane</keyword>
<feature type="transmembrane region" description="Helical" evidence="1">
    <location>
        <begin position="172"/>
        <end position="189"/>
    </location>
</feature>
<dbReference type="EMBL" id="JAASRN010000007">
    <property type="protein sequence ID" value="NIK74805.1"/>
    <property type="molecule type" value="Genomic_DNA"/>
</dbReference>
<dbReference type="PANTHER" id="PTHR38454:SF1">
    <property type="entry name" value="INTEGRAL MEMBRANE PROTEIN"/>
    <property type="match status" value="1"/>
</dbReference>
<reference evidence="2 3" key="1">
    <citation type="submission" date="2020-03" db="EMBL/GenBank/DDBJ databases">
        <title>Genomic Encyclopedia of Type Strains, Phase IV (KMG-IV): sequencing the most valuable type-strain genomes for metagenomic binning, comparative biology and taxonomic classification.</title>
        <authorList>
            <person name="Goeker M."/>
        </authorList>
    </citation>
    <scope>NUCLEOTIDE SEQUENCE [LARGE SCALE GENOMIC DNA]</scope>
    <source>
        <strain evidence="2 3">DSM 5718</strain>
    </source>
</reference>
<evidence type="ECO:0000256" key="1">
    <source>
        <dbReference type="SAM" id="Phobius"/>
    </source>
</evidence>
<dbReference type="InterPro" id="IPR018580">
    <property type="entry name" value="Uncharacterised_YfhO"/>
</dbReference>
<feature type="transmembrane region" description="Helical" evidence="1">
    <location>
        <begin position="813"/>
        <end position="834"/>
    </location>
</feature>